<dbReference type="PANTHER" id="PTHR44688">
    <property type="entry name" value="DNA-BINDING TRANSCRIPTIONAL ACTIVATOR DEVR_DOSR"/>
    <property type="match status" value="1"/>
</dbReference>
<dbReference type="GO" id="GO:0003677">
    <property type="term" value="F:DNA binding"/>
    <property type="evidence" value="ECO:0007669"/>
    <property type="project" value="UniProtKB-KW"/>
</dbReference>
<dbReference type="SMART" id="SM00421">
    <property type="entry name" value="HTH_LUXR"/>
    <property type="match status" value="1"/>
</dbReference>
<protein>
    <recommendedName>
        <fullName evidence="4">HTH luxR-type domain-containing protein</fullName>
    </recommendedName>
</protein>
<evidence type="ECO:0000259" key="4">
    <source>
        <dbReference type="PROSITE" id="PS50043"/>
    </source>
</evidence>
<comment type="caution">
    <text evidence="5">The sequence shown here is derived from an EMBL/GenBank/DDBJ whole genome shotgun (WGS) entry which is preliminary data.</text>
</comment>
<dbReference type="RefSeq" id="WP_075625980.1">
    <property type="nucleotide sequence ID" value="NZ_FOAM01000005.1"/>
</dbReference>
<dbReference type="PROSITE" id="PS50043">
    <property type="entry name" value="HTH_LUXR_2"/>
    <property type="match status" value="1"/>
</dbReference>
<evidence type="ECO:0000256" key="2">
    <source>
        <dbReference type="ARBA" id="ARBA00023125"/>
    </source>
</evidence>
<organism evidence="5 6">
    <name type="scientific">Xaviernesmea oryzae</name>
    <dbReference type="NCBI Taxonomy" id="464029"/>
    <lineage>
        <taxon>Bacteria</taxon>
        <taxon>Pseudomonadati</taxon>
        <taxon>Pseudomonadota</taxon>
        <taxon>Alphaproteobacteria</taxon>
        <taxon>Hyphomicrobiales</taxon>
        <taxon>Rhizobiaceae</taxon>
        <taxon>Rhizobium/Agrobacterium group</taxon>
        <taxon>Xaviernesmea</taxon>
    </lineage>
</organism>
<dbReference type="InterPro" id="IPR036388">
    <property type="entry name" value="WH-like_DNA-bd_sf"/>
</dbReference>
<dbReference type="InterPro" id="IPR016032">
    <property type="entry name" value="Sig_transdc_resp-reg_C-effctor"/>
</dbReference>
<accession>A0A1Q9B1S0</accession>
<dbReference type="AlphaFoldDB" id="A0A1Q9B1S0"/>
<feature type="domain" description="HTH luxR-type" evidence="4">
    <location>
        <begin position="315"/>
        <end position="380"/>
    </location>
</feature>
<evidence type="ECO:0000256" key="3">
    <source>
        <dbReference type="ARBA" id="ARBA00023163"/>
    </source>
</evidence>
<name>A0A1Q9B1S0_9HYPH</name>
<reference evidence="5 6" key="1">
    <citation type="submission" date="2016-09" db="EMBL/GenBank/DDBJ databases">
        <title>Rhizobium sp. nov., a novel species isolated from the rice rhizosphere.</title>
        <authorList>
            <person name="Zhao J."/>
            <person name="Zhang X."/>
        </authorList>
    </citation>
    <scope>NUCLEOTIDE SEQUENCE [LARGE SCALE GENOMIC DNA]</scope>
    <source>
        <strain evidence="5 6">1.7048</strain>
    </source>
</reference>
<keyword evidence="6" id="KW-1185">Reference proteome</keyword>
<sequence>MEPSQFELDRLSEIIGLIYETVLDETIWPQTLRLICDYSGGKASRIYWRDASKGMGETVYSWGIDPNFLRLYREKYVTLNPTYPASVFIKPGEVFSSRDLIPGEEFQASRFFREWAAPQGFFDAAIFNIQRYEASAAAFTIITGDDYGLVDDRLRLRLTRLAPHLQRAALIRRELGRHQTRTASLEAALNQVEAGVFILDPAGRVVWTNQNAQALLMKGDVAREGPQGLSLAGSGAYRLLREGLAADPHQAEELLRHRPALIKITDGEGVEWLACLMKLEFCAQTQAAFERVDRSARAALFVRRAEAVPSSGIESCALLYGLTPAEMRVLQAALDIHTVADMAIRLGISPNTVKKHLSAIFAKMGVTRRAGLIRAVLAAGGRG</sequence>
<gene>
    <name evidence="5" type="ORF">BJF93_07510</name>
</gene>
<keyword evidence="3" id="KW-0804">Transcription</keyword>
<dbReference type="PANTHER" id="PTHR44688:SF16">
    <property type="entry name" value="DNA-BINDING TRANSCRIPTIONAL ACTIVATOR DEVR_DOSR"/>
    <property type="match status" value="1"/>
</dbReference>
<dbReference type="Proteomes" id="UP000186364">
    <property type="component" value="Unassembled WGS sequence"/>
</dbReference>
<dbReference type="OrthoDB" id="5497412at2"/>
<dbReference type="GO" id="GO:0006355">
    <property type="term" value="P:regulation of DNA-templated transcription"/>
    <property type="evidence" value="ECO:0007669"/>
    <property type="project" value="InterPro"/>
</dbReference>
<dbReference type="InterPro" id="IPR000792">
    <property type="entry name" value="Tscrpt_reg_LuxR_C"/>
</dbReference>
<evidence type="ECO:0000313" key="6">
    <source>
        <dbReference type="Proteomes" id="UP000186364"/>
    </source>
</evidence>
<dbReference type="Gene3D" id="1.10.10.10">
    <property type="entry name" value="Winged helix-like DNA-binding domain superfamily/Winged helix DNA-binding domain"/>
    <property type="match status" value="1"/>
</dbReference>
<evidence type="ECO:0000313" key="5">
    <source>
        <dbReference type="EMBL" id="OLP61963.1"/>
    </source>
</evidence>
<dbReference type="Pfam" id="PF00196">
    <property type="entry name" value="GerE"/>
    <property type="match status" value="1"/>
</dbReference>
<dbReference type="SUPFAM" id="SSF46894">
    <property type="entry name" value="C-terminal effector domain of the bipartite response regulators"/>
    <property type="match status" value="1"/>
</dbReference>
<keyword evidence="2" id="KW-0238">DNA-binding</keyword>
<dbReference type="EMBL" id="MKIP01000029">
    <property type="protein sequence ID" value="OLP61963.1"/>
    <property type="molecule type" value="Genomic_DNA"/>
</dbReference>
<proteinExistence type="predicted"/>
<evidence type="ECO:0000256" key="1">
    <source>
        <dbReference type="ARBA" id="ARBA00023015"/>
    </source>
</evidence>
<keyword evidence="1" id="KW-0805">Transcription regulation</keyword>
<dbReference type="CDD" id="cd06170">
    <property type="entry name" value="LuxR_C_like"/>
    <property type="match status" value="1"/>
</dbReference>